<feature type="region of interest" description="Disordered" evidence="1">
    <location>
        <begin position="222"/>
        <end position="250"/>
    </location>
</feature>
<accession>A0A6L2K7F6</accession>
<feature type="compositionally biased region" description="Basic and acidic residues" evidence="1">
    <location>
        <begin position="222"/>
        <end position="242"/>
    </location>
</feature>
<proteinExistence type="predicted"/>
<comment type="caution">
    <text evidence="2">The sequence shown here is derived from an EMBL/GenBank/DDBJ whole genome shotgun (WGS) entry which is preliminary data.</text>
</comment>
<feature type="compositionally biased region" description="Polar residues" evidence="1">
    <location>
        <begin position="193"/>
        <end position="205"/>
    </location>
</feature>
<evidence type="ECO:0000313" key="2">
    <source>
        <dbReference type="EMBL" id="GEU44692.1"/>
    </source>
</evidence>
<feature type="region of interest" description="Disordered" evidence="1">
    <location>
        <begin position="180"/>
        <end position="205"/>
    </location>
</feature>
<dbReference type="AlphaFoldDB" id="A0A6L2K7F6"/>
<reference evidence="2" key="1">
    <citation type="journal article" date="2019" name="Sci. Rep.">
        <title>Draft genome of Tanacetum cinerariifolium, the natural source of mosquito coil.</title>
        <authorList>
            <person name="Yamashiro T."/>
            <person name="Shiraishi A."/>
            <person name="Satake H."/>
            <person name="Nakayama K."/>
        </authorList>
    </citation>
    <scope>NUCLEOTIDE SEQUENCE</scope>
</reference>
<protein>
    <submittedName>
        <fullName evidence="2">Uncharacterized protein</fullName>
    </submittedName>
</protein>
<sequence>MYLESKLKQRSLAQRELISELLDSSSLLNFGRLIKWGIVTWIDRGFQDATWDWGAGAHGGVREVGGCFGVDEVQERLSWGRKGYSENGENGRPDVEAQVWKNQRGVVLWSAYHNIYNYIDDLAGREKISIDKVYFRADAEQCKTYWCLYKLMLLDDAADIKLRLLEQSATVVTPHYFPKVRESTPAKPHHVNAPSSSRNSQKESYGSNDMALNYYLEEAKKKTQDKNRNLKPKEMPSTETHHTPNACTPKPRSIIKHLRIGLSILTDSQVTPTNHGRMTKPYSSPRFIANYFNAGYLKMEVKVPDFSCLKDS</sequence>
<organism evidence="2">
    <name type="scientific">Tanacetum cinerariifolium</name>
    <name type="common">Dalmatian daisy</name>
    <name type="synonym">Chrysanthemum cinerariifolium</name>
    <dbReference type="NCBI Taxonomy" id="118510"/>
    <lineage>
        <taxon>Eukaryota</taxon>
        <taxon>Viridiplantae</taxon>
        <taxon>Streptophyta</taxon>
        <taxon>Embryophyta</taxon>
        <taxon>Tracheophyta</taxon>
        <taxon>Spermatophyta</taxon>
        <taxon>Magnoliopsida</taxon>
        <taxon>eudicotyledons</taxon>
        <taxon>Gunneridae</taxon>
        <taxon>Pentapetalae</taxon>
        <taxon>asterids</taxon>
        <taxon>campanulids</taxon>
        <taxon>Asterales</taxon>
        <taxon>Asteraceae</taxon>
        <taxon>Asteroideae</taxon>
        <taxon>Anthemideae</taxon>
        <taxon>Anthemidinae</taxon>
        <taxon>Tanacetum</taxon>
    </lineage>
</organism>
<gene>
    <name evidence="2" type="ORF">Tci_016670</name>
</gene>
<dbReference type="EMBL" id="BKCJ010001881">
    <property type="protein sequence ID" value="GEU44692.1"/>
    <property type="molecule type" value="Genomic_DNA"/>
</dbReference>
<name>A0A6L2K7F6_TANCI</name>
<evidence type="ECO:0000256" key="1">
    <source>
        <dbReference type="SAM" id="MobiDB-lite"/>
    </source>
</evidence>